<evidence type="ECO:0000256" key="3">
    <source>
        <dbReference type="ARBA" id="ARBA00022827"/>
    </source>
</evidence>
<dbReference type="InterPro" id="IPR003953">
    <property type="entry name" value="FAD-dep_OxRdtase_2_FAD-bd"/>
</dbReference>
<dbReference type="InterPro" id="IPR036188">
    <property type="entry name" value="FAD/NAD-bd_sf"/>
</dbReference>
<dbReference type="RefSeq" id="WP_040829668.1">
    <property type="nucleotide sequence ID" value="NZ_JBIAQY010000021.1"/>
</dbReference>
<name>A0ABW6SEL7_9NOCA</name>
<feature type="domain" description="FAD-dependent oxidoreductase 2 FAD-binding" evidence="5">
    <location>
        <begin position="14"/>
        <end position="520"/>
    </location>
</feature>
<dbReference type="Proteomes" id="UP001601992">
    <property type="component" value="Unassembled WGS sequence"/>
</dbReference>
<dbReference type="PANTHER" id="PTHR43400">
    <property type="entry name" value="FUMARATE REDUCTASE"/>
    <property type="match status" value="1"/>
</dbReference>
<keyword evidence="3" id="KW-0274">FAD</keyword>
<evidence type="ECO:0000256" key="4">
    <source>
        <dbReference type="ARBA" id="ARBA00023002"/>
    </source>
</evidence>
<dbReference type="Gene3D" id="3.90.700.10">
    <property type="entry name" value="Succinate dehydrogenase/fumarate reductase flavoprotein, catalytic domain"/>
    <property type="match status" value="1"/>
</dbReference>
<accession>A0ABW6SEL7</accession>
<organism evidence="6 7">
    <name type="scientific">Nocardia jiangxiensis</name>
    <dbReference type="NCBI Taxonomy" id="282685"/>
    <lineage>
        <taxon>Bacteria</taxon>
        <taxon>Bacillati</taxon>
        <taxon>Actinomycetota</taxon>
        <taxon>Actinomycetes</taxon>
        <taxon>Mycobacteriales</taxon>
        <taxon>Nocardiaceae</taxon>
        <taxon>Nocardia</taxon>
    </lineage>
</organism>
<dbReference type="SUPFAM" id="SSF51905">
    <property type="entry name" value="FAD/NAD(P)-binding domain"/>
    <property type="match status" value="1"/>
</dbReference>
<dbReference type="InterPro" id="IPR050315">
    <property type="entry name" value="FAD-oxidoreductase_2"/>
</dbReference>
<evidence type="ECO:0000259" key="5">
    <source>
        <dbReference type="Pfam" id="PF00890"/>
    </source>
</evidence>
<dbReference type="SUPFAM" id="SSF56425">
    <property type="entry name" value="Succinate dehydrogenase/fumarate reductase flavoprotein, catalytic domain"/>
    <property type="match status" value="1"/>
</dbReference>
<dbReference type="InterPro" id="IPR027477">
    <property type="entry name" value="Succ_DH/fumarate_Rdtase_cat_sf"/>
</dbReference>
<dbReference type="Gene3D" id="3.50.50.60">
    <property type="entry name" value="FAD/NAD(P)-binding domain"/>
    <property type="match status" value="2"/>
</dbReference>
<evidence type="ECO:0000256" key="1">
    <source>
        <dbReference type="ARBA" id="ARBA00001974"/>
    </source>
</evidence>
<reference evidence="6 7" key="1">
    <citation type="submission" date="2024-10" db="EMBL/GenBank/DDBJ databases">
        <title>The Natural Products Discovery Center: Release of the First 8490 Sequenced Strains for Exploring Actinobacteria Biosynthetic Diversity.</title>
        <authorList>
            <person name="Kalkreuter E."/>
            <person name="Kautsar S.A."/>
            <person name="Yang D."/>
            <person name="Bader C.D."/>
            <person name="Teijaro C.N."/>
            <person name="Fluegel L."/>
            <person name="Davis C.M."/>
            <person name="Simpson J.R."/>
            <person name="Lauterbach L."/>
            <person name="Steele A.D."/>
            <person name="Gui C."/>
            <person name="Meng S."/>
            <person name="Li G."/>
            <person name="Viehrig K."/>
            <person name="Ye F."/>
            <person name="Su P."/>
            <person name="Kiefer A.F."/>
            <person name="Nichols A."/>
            <person name="Cepeda A.J."/>
            <person name="Yan W."/>
            <person name="Fan B."/>
            <person name="Jiang Y."/>
            <person name="Adhikari A."/>
            <person name="Zheng C.-J."/>
            <person name="Schuster L."/>
            <person name="Cowan T.M."/>
            <person name="Smanski M.J."/>
            <person name="Chevrette M.G."/>
            <person name="De Carvalho L.P.S."/>
            <person name="Shen B."/>
        </authorList>
    </citation>
    <scope>NUCLEOTIDE SEQUENCE [LARGE SCALE GENOMIC DNA]</scope>
    <source>
        <strain evidence="6 7">NPDC002593</strain>
    </source>
</reference>
<keyword evidence="7" id="KW-1185">Reference proteome</keyword>
<comment type="caution">
    <text evidence="6">The sequence shown here is derived from an EMBL/GenBank/DDBJ whole genome shotgun (WGS) entry which is preliminary data.</text>
</comment>
<protein>
    <submittedName>
        <fullName evidence="6">FAD-binding protein</fullName>
    </submittedName>
</protein>
<sequence>MNRNVLKPWDEIVDFVAIGSGIGGLSGAIVAHDWGLRALVLEKAETVGGVSAYSGGELWVGGSHLQAAAGIEDSEEDAFQYVQEISAGYNDPRMTRSFCVHAPIALAYFEEKAGVQWRLVRGFPDYYYPEMPHSSADGRYIEVAPFPGASLGPEWQRTVHLSPQSLSGVTHPEMFAQGGLSNFPNWDMTTIEGRWERDERTLGPGLGASFVKAALDRAIPIYAGTPAEELVTEGGRVVGVRALRQGQDYFIKAECGVLIAAGAYDWNDGAHRNYDMVPDIKSASPPSVTGDGIVLAASIGARVAQVPVPVTCGYRIPGEEHEGSPLWRLAGVPLGVPHSIVVNRKGRRFGDESFSRSLGFALKTIDGGTQEHPNYPFWVIQDSQARDRYDFGPFTKGTEIPENVATKAGTLRELAEKLGIDGDGLEAEVERFNGFVTTGIDEDFNRGGKVWSRKNSGDLSVAGNPNLGTIVKGPFYAVRLYPINIGLSNAGLAADTQNRVLNYRDQPIEGLYTAGNSMAMIEFGASYNSGQGNTRGMVGGYLAARHAAGDPSTALSEA</sequence>
<dbReference type="EMBL" id="JBIAQY010000021">
    <property type="protein sequence ID" value="MFF3573830.1"/>
    <property type="molecule type" value="Genomic_DNA"/>
</dbReference>
<dbReference type="Pfam" id="PF00890">
    <property type="entry name" value="FAD_binding_2"/>
    <property type="match status" value="1"/>
</dbReference>
<evidence type="ECO:0000256" key="2">
    <source>
        <dbReference type="ARBA" id="ARBA00022630"/>
    </source>
</evidence>
<keyword evidence="2" id="KW-0285">Flavoprotein</keyword>
<evidence type="ECO:0000313" key="7">
    <source>
        <dbReference type="Proteomes" id="UP001601992"/>
    </source>
</evidence>
<gene>
    <name evidence="6" type="ORF">ACFYXQ_39360</name>
</gene>
<evidence type="ECO:0000313" key="6">
    <source>
        <dbReference type="EMBL" id="MFF3573830.1"/>
    </source>
</evidence>
<comment type="cofactor">
    <cofactor evidence="1">
        <name>FAD</name>
        <dbReference type="ChEBI" id="CHEBI:57692"/>
    </cofactor>
</comment>
<proteinExistence type="predicted"/>
<keyword evidence="4" id="KW-0560">Oxidoreductase</keyword>
<dbReference type="PANTHER" id="PTHR43400:SF10">
    <property type="entry name" value="3-OXOSTEROID 1-DEHYDROGENASE"/>
    <property type="match status" value="1"/>
</dbReference>